<dbReference type="FunFam" id="1.25.40.10:FF:000010">
    <property type="entry name" value="Stress-induced phosphoprotein 1"/>
    <property type="match status" value="1"/>
</dbReference>
<dbReference type="Pfam" id="PF13424">
    <property type="entry name" value="TPR_12"/>
    <property type="match status" value="1"/>
</dbReference>
<dbReference type="Pfam" id="PF17830">
    <property type="entry name" value="STI1-HOP_DP"/>
    <property type="match status" value="1"/>
</dbReference>
<evidence type="ECO:0000313" key="7">
    <source>
        <dbReference type="Proteomes" id="UP000799640"/>
    </source>
</evidence>
<dbReference type="AlphaFoldDB" id="A0A6G1I8F6"/>
<dbReference type="PANTHER" id="PTHR22904">
    <property type="entry name" value="TPR REPEAT CONTAINING PROTEIN"/>
    <property type="match status" value="1"/>
</dbReference>
<evidence type="ECO:0000256" key="1">
    <source>
        <dbReference type="ARBA" id="ARBA00022737"/>
    </source>
</evidence>
<protein>
    <submittedName>
        <fullName evidence="6">TPR-like protein</fullName>
    </submittedName>
</protein>
<dbReference type="SUPFAM" id="SSF48452">
    <property type="entry name" value="TPR-like"/>
    <property type="match status" value="1"/>
</dbReference>
<organism evidence="6 7">
    <name type="scientific">Trichodelitschia bisporula</name>
    <dbReference type="NCBI Taxonomy" id="703511"/>
    <lineage>
        <taxon>Eukaryota</taxon>
        <taxon>Fungi</taxon>
        <taxon>Dikarya</taxon>
        <taxon>Ascomycota</taxon>
        <taxon>Pezizomycotina</taxon>
        <taxon>Dothideomycetes</taxon>
        <taxon>Dothideomycetes incertae sedis</taxon>
        <taxon>Phaeotrichales</taxon>
        <taxon>Phaeotrichaceae</taxon>
        <taxon>Trichodelitschia</taxon>
    </lineage>
</organism>
<feature type="compositionally biased region" description="Basic and acidic residues" evidence="4">
    <location>
        <begin position="157"/>
        <end position="173"/>
    </location>
</feature>
<accession>A0A6G1I8F6</accession>
<dbReference type="Gene3D" id="1.10.260.100">
    <property type="match status" value="1"/>
</dbReference>
<keyword evidence="2 3" id="KW-0802">TPR repeat</keyword>
<keyword evidence="1" id="KW-0677">Repeat</keyword>
<name>A0A6G1I8F6_9PEZI</name>
<dbReference type="InterPro" id="IPR041243">
    <property type="entry name" value="STI1/HOP_DP"/>
</dbReference>
<evidence type="ECO:0000256" key="3">
    <source>
        <dbReference type="PROSITE-ProRule" id="PRU00339"/>
    </source>
</evidence>
<dbReference type="FunFam" id="1.10.260.100:FF:000004">
    <property type="entry name" value="Putative stress-induced-phosphoprotein 1"/>
    <property type="match status" value="1"/>
</dbReference>
<dbReference type="OrthoDB" id="2423701at2759"/>
<gene>
    <name evidence="6" type="ORF">EJ06DRAFT_212043</name>
</gene>
<dbReference type="InterPro" id="IPR019734">
    <property type="entry name" value="TPR_rpt"/>
</dbReference>
<feature type="domain" description="STI1/HOP DP" evidence="5">
    <location>
        <begin position="52"/>
        <end position="106"/>
    </location>
</feature>
<dbReference type="Proteomes" id="UP000799640">
    <property type="component" value="Unassembled WGS sequence"/>
</dbReference>
<dbReference type="InterPro" id="IPR011990">
    <property type="entry name" value="TPR-like_helical_dom_sf"/>
</dbReference>
<evidence type="ECO:0000259" key="5">
    <source>
        <dbReference type="Pfam" id="PF17830"/>
    </source>
</evidence>
<evidence type="ECO:0000313" key="6">
    <source>
        <dbReference type="EMBL" id="KAF2404593.1"/>
    </source>
</evidence>
<evidence type="ECO:0000256" key="4">
    <source>
        <dbReference type="SAM" id="MobiDB-lite"/>
    </source>
</evidence>
<keyword evidence="7" id="KW-1185">Reference proteome</keyword>
<feature type="repeat" description="TPR" evidence="3">
    <location>
        <begin position="241"/>
        <end position="274"/>
    </location>
</feature>
<proteinExistence type="predicted"/>
<dbReference type="GO" id="GO:0051879">
    <property type="term" value="F:Hsp90 protein binding"/>
    <property type="evidence" value="ECO:0007669"/>
    <property type="project" value="TreeGrafter"/>
</dbReference>
<feature type="region of interest" description="Disordered" evidence="4">
    <location>
        <begin position="112"/>
        <end position="173"/>
    </location>
</feature>
<dbReference type="PANTHER" id="PTHR22904:SF523">
    <property type="entry name" value="STRESS-INDUCED-PHOSPHOPROTEIN 1"/>
    <property type="match status" value="1"/>
</dbReference>
<sequence length="307" mass="33962">MIVSANDAYEKALGLDPANAQAKSGLESVKRAMESEAGGADPSGGLGNIFNDPQLIQKLAKNPKTSYLLADNEFMAKLQRIRQNPNAAGAELSDPRFLQVISVLLGIDMQFRDPNAGPGGPGGSAQEVQEDVPMPDAPSSKPEPKREPTPESEDEEAATKREAKAKADEEKKLGTENYKKRQFDAAIEHYTKAWSLFKDVTYLTNLSAAYYEKGDYEKCIETCKQAVDEGREVMADFKLIAKAFGRIGSAYEKLGDYSQAIFYFNKSLTEHRTPDVLSKLRAAEKAKIVAERDARQIGLRRLRHTRR</sequence>
<dbReference type="SMART" id="SM00028">
    <property type="entry name" value="TPR"/>
    <property type="match status" value="3"/>
</dbReference>
<dbReference type="EMBL" id="ML996688">
    <property type="protein sequence ID" value="KAF2404593.1"/>
    <property type="molecule type" value="Genomic_DNA"/>
</dbReference>
<reference evidence="6" key="1">
    <citation type="journal article" date="2020" name="Stud. Mycol.">
        <title>101 Dothideomycetes genomes: a test case for predicting lifestyles and emergence of pathogens.</title>
        <authorList>
            <person name="Haridas S."/>
            <person name="Albert R."/>
            <person name="Binder M."/>
            <person name="Bloem J."/>
            <person name="Labutti K."/>
            <person name="Salamov A."/>
            <person name="Andreopoulos B."/>
            <person name="Baker S."/>
            <person name="Barry K."/>
            <person name="Bills G."/>
            <person name="Bluhm B."/>
            <person name="Cannon C."/>
            <person name="Castanera R."/>
            <person name="Culley D."/>
            <person name="Daum C."/>
            <person name="Ezra D."/>
            <person name="Gonzalez J."/>
            <person name="Henrissat B."/>
            <person name="Kuo A."/>
            <person name="Liang C."/>
            <person name="Lipzen A."/>
            <person name="Lutzoni F."/>
            <person name="Magnuson J."/>
            <person name="Mondo S."/>
            <person name="Nolan M."/>
            <person name="Ohm R."/>
            <person name="Pangilinan J."/>
            <person name="Park H.-J."/>
            <person name="Ramirez L."/>
            <person name="Alfaro M."/>
            <person name="Sun H."/>
            <person name="Tritt A."/>
            <person name="Yoshinaga Y."/>
            <person name="Zwiers L.-H."/>
            <person name="Turgeon B."/>
            <person name="Goodwin S."/>
            <person name="Spatafora J."/>
            <person name="Crous P."/>
            <person name="Grigoriev I."/>
        </authorList>
    </citation>
    <scope>NUCLEOTIDE SEQUENCE</scope>
    <source>
        <strain evidence="6">CBS 262.69</strain>
    </source>
</reference>
<dbReference type="PROSITE" id="PS50005">
    <property type="entry name" value="TPR"/>
    <property type="match status" value="1"/>
</dbReference>
<dbReference type="Gene3D" id="1.25.40.10">
    <property type="entry name" value="Tetratricopeptide repeat domain"/>
    <property type="match status" value="1"/>
</dbReference>
<evidence type="ECO:0000256" key="2">
    <source>
        <dbReference type="ARBA" id="ARBA00022803"/>
    </source>
</evidence>